<evidence type="ECO:0000256" key="8">
    <source>
        <dbReference type="ARBA" id="ARBA00023136"/>
    </source>
</evidence>
<evidence type="ECO:0000256" key="1">
    <source>
        <dbReference type="ARBA" id="ARBA00004586"/>
    </source>
</evidence>
<evidence type="ECO:0000256" key="4">
    <source>
        <dbReference type="ARBA" id="ARBA00022824"/>
    </source>
</evidence>
<feature type="domain" description="SMP-LTD" evidence="10">
    <location>
        <begin position="549"/>
        <end position="831"/>
    </location>
</feature>
<feature type="compositionally biased region" description="Low complexity" evidence="9">
    <location>
        <begin position="503"/>
        <end position="523"/>
    </location>
</feature>
<feature type="compositionally biased region" description="Basic and acidic residues" evidence="9">
    <location>
        <begin position="45"/>
        <end position="59"/>
    </location>
</feature>
<comment type="subcellular location">
    <subcellularLocation>
        <location evidence="1">Endoplasmic reticulum membrane</location>
    </subcellularLocation>
</comment>
<keyword evidence="4" id="KW-0256">Endoplasmic reticulum</keyword>
<dbReference type="PANTHER" id="PTHR13466">
    <property type="entry name" value="TEX2 PROTEIN-RELATED"/>
    <property type="match status" value="1"/>
</dbReference>
<dbReference type="PROSITE" id="PS51847">
    <property type="entry name" value="SMP"/>
    <property type="match status" value="1"/>
</dbReference>
<gene>
    <name evidence="11" type="ORF">TSAR_006564</name>
</gene>
<reference evidence="11 12" key="1">
    <citation type="journal article" date="2017" name="Curr. Biol.">
        <title>The Evolution of Venom by Co-option of Single-Copy Genes.</title>
        <authorList>
            <person name="Martinson E.O."/>
            <person name="Mrinalini"/>
            <person name="Kelkar Y.D."/>
            <person name="Chang C.H."/>
            <person name="Werren J.H."/>
        </authorList>
    </citation>
    <scope>NUCLEOTIDE SEQUENCE [LARGE SCALE GENOMIC DNA]</scope>
    <source>
        <strain evidence="11 12">Alberta</strain>
        <tissue evidence="11">Whole body</tissue>
    </source>
</reference>
<keyword evidence="7" id="KW-0446">Lipid-binding</keyword>
<dbReference type="OrthoDB" id="26740at2759"/>
<keyword evidence="8" id="KW-0472">Membrane</keyword>
<dbReference type="GO" id="GO:0008289">
    <property type="term" value="F:lipid binding"/>
    <property type="evidence" value="ECO:0007669"/>
    <property type="project" value="UniProtKB-KW"/>
</dbReference>
<dbReference type="GO" id="GO:0005789">
    <property type="term" value="C:endoplasmic reticulum membrane"/>
    <property type="evidence" value="ECO:0007669"/>
    <property type="project" value="UniProtKB-SubCell"/>
</dbReference>
<evidence type="ECO:0000256" key="2">
    <source>
        <dbReference type="ARBA" id="ARBA00022448"/>
    </source>
</evidence>
<evidence type="ECO:0000313" key="11">
    <source>
        <dbReference type="EMBL" id="OXU16476.1"/>
    </source>
</evidence>
<keyword evidence="3" id="KW-0812">Transmembrane</keyword>
<evidence type="ECO:0000256" key="7">
    <source>
        <dbReference type="ARBA" id="ARBA00023121"/>
    </source>
</evidence>
<name>A0A232EDN6_9HYME</name>
<keyword evidence="6" id="KW-0445">Lipid transport</keyword>
<evidence type="ECO:0000256" key="5">
    <source>
        <dbReference type="ARBA" id="ARBA00022989"/>
    </source>
</evidence>
<feature type="compositionally biased region" description="Polar residues" evidence="9">
    <location>
        <begin position="705"/>
        <end position="714"/>
    </location>
</feature>
<accession>A0A232EDN6</accession>
<dbReference type="AlphaFoldDB" id="A0A232EDN6"/>
<proteinExistence type="predicted"/>
<dbReference type="STRING" id="543379.A0A232EDN6"/>
<evidence type="ECO:0000256" key="3">
    <source>
        <dbReference type="ARBA" id="ARBA00022692"/>
    </source>
</evidence>
<feature type="region of interest" description="Disordered" evidence="9">
    <location>
        <begin position="503"/>
        <end position="524"/>
    </location>
</feature>
<feature type="region of interest" description="Disordered" evidence="9">
    <location>
        <begin position="672"/>
        <end position="714"/>
    </location>
</feature>
<feature type="compositionally biased region" description="Acidic residues" evidence="9">
    <location>
        <begin position="682"/>
        <end position="698"/>
    </location>
</feature>
<dbReference type="Proteomes" id="UP000215335">
    <property type="component" value="Unassembled WGS sequence"/>
</dbReference>
<keyword evidence="5" id="KW-1133">Transmembrane helix</keyword>
<comment type="caution">
    <text evidence="11">The sequence shown here is derived from an EMBL/GenBank/DDBJ whole genome shotgun (WGS) entry which is preliminary data.</text>
</comment>
<dbReference type="EMBL" id="NNAY01006053">
    <property type="protein sequence ID" value="OXU16476.1"/>
    <property type="molecule type" value="Genomic_DNA"/>
</dbReference>
<evidence type="ECO:0000256" key="6">
    <source>
        <dbReference type="ARBA" id="ARBA00023055"/>
    </source>
</evidence>
<evidence type="ECO:0000259" key="10">
    <source>
        <dbReference type="PROSITE" id="PS51847"/>
    </source>
</evidence>
<sequence>MSSKHSPAKVTLGMIKGKPITMSVPVIRYHASEEELEELYPSCTDDEKQQLTPESEKPSPNRSSPEEGSLVVELRRSTSMDESFPVGQTPAAAAAAASDPWKVLSDIRGKITKTFEEKLHEIKSDKKKSKHERSSRDTSSVSDYEDLAGDATPTEEQYEKEEKHFASSLRKRSTPHSSRFVGFSYIKTGLKDKKSAEEECVESGIEAAELTCECPSPDVDSSIQPIMKSDQLFIQLKNRICTQLLLLVIVVCCCYFIPLPQYLMGLWAGIFVSFMLQRAYATVNKLLSIPVKPSCRVPVMEIPAVEEHAVVEKFEGWLNELPYRYEPDNYHVARTKPVFFKLEGDVLQVMESRTRIAKRAIWDEAKLKPKFTKKRTYSLAGAKVELLPSGLIRRRRWSKKYPICVTFDQDTALKENSTIDNSSDDEPQLLDNEKDRIIMEEDETDDDFSQSRDIFEDCRDEDVNEEETRVKMYIFARTDRQKEDWFRRLSAASQLGSKRSSISSLTIAQSSSSESKATTPSATEMSSVLTHQAYMARYTEVAELPSAGMSHDGLWINALLGRILFDMHKCPDTISVIQDKIQRKLSNIKLPYFMESLSVSELVIGQGAPIIHNATKPTMDERGVWFDLDISYEGSLTMTIETKLNLMKLKRANSSPSSCSMSDILRIDKPAAQPAKSPMFDSDVEDSPETSTEDEDSAAELLTHKPTTSQQSSGKKFLSMVDKLASNKYFQHATELSYVKRAMEGVSNTEIRLMVSVSSIEGCLSVNIPPPPSDRLWYGFKPVPRINLSAKPAVGERAFNINYVTKWIETKLLREFEKIVVIPNMDDLVIPLCPNYPYAR</sequence>
<evidence type="ECO:0000256" key="9">
    <source>
        <dbReference type="SAM" id="MobiDB-lite"/>
    </source>
</evidence>
<dbReference type="InterPro" id="IPR031468">
    <property type="entry name" value="SMP_LBD"/>
</dbReference>
<evidence type="ECO:0000313" key="12">
    <source>
        <dbReference type="Proteomes" id="UP000215335"/>
    </source>
</evidence>
<protein>
    <recommendedName>
        <fullName evidence="10">SMP-LTD domain-containing protein</fullName>
    </recommendedName>
</protein>
<keyword evidence="2" id="KW-0813">Transport</keyword>
<keyword evidence="12" id="KW-1185">Reference proteome</keyword>
<feature type="region of interest" description="Disordered" evidence="9">
    <location>
        <begin position="37"/>
        <end position="100"/>
    </location>
</feature>
<dbReference type="PANTHER" id="PTHR13466:SF0">
    <property type="entry name" value="SMP-LTD DOMAIN-CONTAINING PROTEIN"/>
    <property type="match status" value="1"/>
</dbReference>
<feature type="region of interest" description="Disordered" evidence="9">
    <location>
        <begin position="122"/>
        <end position="171"/>
    </location>
</feature>
<dbReference type="GO" id="GO:0006869">
    <property type="term" value="P:lipid transport"/>
    <property type="evidence" value="ECO:0007669"/>
    <property type="project" value="UniProtKB-KW"/>
</dbReference>
<organism evidence="11 12">
    <name type="scientific">Trichomalopsis sarcophagae</name>
    <dbReference type="NCBI Taxonomy" id="543379"/>
    <lineage>
        <taxon>Eukaryota</taxon>
        <taxon>Metazoa</taxon>
        <taxon>Ecdysozoa</taxon>
        <taxon>Arthropoda</taxon>
        <taxon>Hexapoda</taxon>
        <taxon>Insecta</taxon>
        <taxon>Pterygota</taxon>
        <taxon>Neoptera</taxon>
        <taxon>Endopterygota</taxon>
        <taxon>Hymenoptera</taxon>
        <taxon>Apocrita</taxon>
        <taxon>Proctotrupomorpha</taxon>
        <taxon>Chalcidoidea</taxon>
        <taxon>Pteromalidae</taxon>
        <taxon>Pteromalinae</taxon>
        <taxon>Trichomalopsis</taxon>
    </lineage>
</organism>
<dbReference type="CDD" id="cd21675">
    <property type="entry name" value="SMP_TEX2"/>
    <property type="match status" value="1"/>
</dbReference>